<dbReference type="FunFam" id="3.10.290.10:FF:000001">
    <property type="entry name" value="30S ribosomal protein S4"/>
    <property type="match status" value="1"/>
</dbReference>
<comment type="subunit">
    <text evidence="7 9">Part of the 30S ribosomal subunit. Contacts protein S5. The interaction surface between S4 and S5 is involved in control of translational fidelity.</text>
</comment>
<keyword evidence="3 9" id="KW-0699">rRNA-binding</keyword>
<keyword evidence="6 9" id="KW-0687">Ribonucleoprotein</keyword>
<dbReference type="Proteomes" id="UP000620075">
    <property type="component" value="Unassembled WGS sequence"/>
</dbReference>
<dbReference type="Gene3D" id="1.10.1050.10">
    <property type="entry name" value="Ribosomal Protein S4 Delta 41, Chain A, domain 1"/>
    <property type="match status" value="1"/>
</dbReference>
<comment type="function">
    <text evidence="9">With S5 and S12 plays an important role in translational accuracy.</text>
</comment>
<dbReference type="RefSeq" id="WP_338176470.1">
    <property type="nucleotide sequence ID" value="NZ_JAEKNQ010000013.1"/>
</dbReference>
<dbReference type="InterPro" id="IPR001912">
    <property type="entry name" value="Ribosomal_uS4_N"/>
</dbReference>
<evidence type="ECO:0000256" key="4">
    <source>
        <dbReference type="ARBA" id="ARBA00022884"/>
    </source>
</evidence>
<dbReference type="InterPro" id="IPR005709">
    <property type="entry name" value="Ribosomal_uS4_bac-type"/>
</dbReference>
<evidence type="ECO:0000256" key="3">
    <source>
        <dbReference type="ARBA" id="ARBA00022730"/>
    </source>
</evidence>
<evidence type="ECO:0000256" key="5">
    <source>
        <dbReference type="ARBA" id="ARBA00022980"/>
    </source>
</evidence>
<dbReference type="HAMAP" id="MF_01306_B">
    <property type="entry name" value="Ribosomal_uS4_B"/>
    <property type="match status" value="1"/>
</dbReference>
<dbReference type="NCBIfam" id="TIGR01017">
    <property type="entry name" value="rpsD_bact"/>
    <property type="match status" value="1"/>
</dbReference>
<comment type="caution">
    <text evidence="13">The sequence shown here is derived from an EMBL/GenBank/DDBJ whole genome shotgun (WGS) entry which is preliminary data.</text>
</comment>
<evidence type="ECO:0000256" key="10">
    <source>
        <dbReference type="RuleBase" id="RU003699"/>
    </source>
</evidence>
<sequence>MANYHGPVCRFCRREGAKLYLKGERCYTPKCAIERRAVPPGQHGMARRRKVSDYGVQLRAKQKARRTYGLLERQFRRYFEMAERQPGVTGLNLLRHLELRLDNVVYRLGLGASRKQARQLVSHRHFEVNGRTVNVPAYQLKPGDVLKVRAADSAVIAVARDASQARTVPSWLAFNDSDQSGKLLTLPEREEMESGVEEQLIVEFYSR</sequence>
<name>A0A934KHA2_9BACT</name>
<evidence type="ECO:0000313" key="13">
    <source>
        <dbReference type="EMBL" id="MBJ7602085.1"/>
    </source>
</evidence>
<evidence type="ECO:0000256" key="7">
    <source>
        <dbReference type="ARBA" id="ARBA00025813"/>
    </source>
</evidence>
<dbReference type="GO" id="GO:0015935">
    <property type="term" value="C:small ribosomal subunit"/>
    <property type="evidence" value="ECO:0007669"/>
    <property type="project" value="InterPro"/>
</dbReference>
<evidence type="ECO:0000259" key="12">
    <source>
        <dbReference type="SMART" id="SM01390"/>
    </source>
</evidence>
<accession>A0A934KHA2</accession>
<dbReference type="InterPro" id="IPR022801">
    <property type="entry name" value="Ribosomal_uS4"/>
</dbReference>
<evidence type="ECO:0000313" key="14">
    <source>
        <dbReference type="Proteomes" id="UP000620075"/>
    </source>
</evidence>
<dbReference type="AlphaFoldDB" id="A0A934KHA2"/>
<proteinExistence type="inferred from homology"/>
<keyword evidence="5 9" id="KW-0689">Ribosomal protein</keyword>
<dbReference type="InterPro" id="IPR036986">
    <property type="entry name" value="S4_RNA-bd_sf"/>
</dbReference>
<dbReference type="GO" id="GO:0006412">
    <property type="term" value="P:translation"/>
    <property type="evidence" value="ECO:0007669"/>
    <property type="project" value="UniProtKB-UniRule"/>
</dbReference>
<dbReference type="PANTHER" id="PTHR11831:SF4">
    <property type="entry name" value="SMALL RIBOSOMAL SUBUNIT PROTEIN US4M"/>
    <property type="match status" value="1"/>
</dbReference>
<evidence type="ECO:0000256" key="8">
    <source>
        <dbReference type="ARBA" id="ARBA00035254"/>
    </source>
</evidence>
<comment type="similarity">
    <text evidence="2 9 10">Belongs to the universal ribosomal protein uS4 family.</text>
</comment>
<dbReference type="CDD" id="cd00165">
    <property type="entry name" value="S4"/>
    <property type="match status" value="1"/>
</dbReference>
<dbReference type="FunFam" id="1.10.1050.10:FF:000001">
    <property type="entry name" value="30S ribosomal protein S4"/>
    <property type="match status" value="1"/>
</dbReference>
<dbReference type="PROSITE" id="PS50889">
    <property type="entry name" value="S4"/>
    <property type="match status" value="1"/>
</dbReference>
<dbReference type="Pfam" id="PF01479">
    <property type="entry name" value="S4"/>
    <property type="match status" value="1"/>
</dbReference>
<evidence type="ECO:0000256" key="9">
    <source>
        <dbReference type="HAMAP-Rule" id="MF_01306"/>
    </source>
</evidence>
<feature type="domain" description="RNA-binding S4" evidence="11">
    <location>
        <begin position="99"/>
        <end position="164"/>
    </location>
</feature>
<dbReference type="GO" id="GO:0042274">
    <property type="term" value="P:ribosomal small subunit biogenesis"/>
    <property type="evidence" value="ECO:0007669"/>
    <property type="project" value="TreeGrafter"/>
</dbReference>
<evidence type="ECO:0000256" key="6">
    <source>
        <dbReference type="ARBA" id="ARBA00023274"/>
    </source>
</evidence>
<dbReference type="Pfam" id="PF00163">
    <property type="entry name" value="Ribosomal_S4"/>
    <property type="match status" value="1"/>
</dbReference>
<dbReference type="GO" id="GO:0019843">
    <property type="term" value="F:rRNA binding"/>
    <property type="evidence" value="ECO:0007669"/>
    <property type="project" value="UniProtKB-UniRule"/>
</dbReference>
<dbReference type="SUPFAM" id="SSF55174">
    <property type="entry name" value="Alpha-L RNA-binding motif"/>
    <property type="match status" value="1"/>
</dbReference>
<gene>
    <name evidence="9 13" type="primary">rpsD</name>
    <name evidence="13" type="ORF">JF888_02650</name>
</gene>
<dbReference type="InterPro" id="IPR018079">
    <property type="entry name" value="Ribosomal_uS4_CS"/>
</dbReference>
<comment type="function">
    <text evidence="1 9">One of the primary rRNA binding proteins, it binds directly to 16S rRNA where it nucleates assembly of the body of the 30S subunit.</text>
</comment>
<reference evidence="13 14" key="1">
    <citation type="submission" date="2020-10" db="EMBL/GenBank/DDBJ databases">
        <title>Ca. Dormibacterota MAGs.</title>
        <authorList>
            <person name="Montgomery K."/>
        </authorList>
    </citation>
    <scope>NUCLEOTIDE SEQUENCE [LARGE SCALE GENOMIC DNA]</scope>
    <source>
        <strain evidence="13">SC8811_S16_3</strain>
    </source>
</reference>
<keyword evidence="4 9" id="KW-0694">RNA-binding</keyword>
<dbReference type="GO" id="GO:0003735">
    <property type="term" value="F:structural constituent of ribosome"/>
    <property type="evidence" value="ECO:0007669"/>
    <property type="project" value="InterPro"/>
</dbReference>
<feature type="domain" description="Small ribosomal subunit protein uS4 N-terminal" evidence="12">
    <location>
        <begin position="3"/>
        <end position="98"/>
    </location>
</feature>
<organism evidence="13 14">
    <name type="scientific">Candidatus Dormiibacter inghamiae</name>
    <dbReference type="NCBI Taxonomy" id="3127013"/>
    <lineage>
        <taxon>Bacteria</taxon>
        <taxon>Bacillati</taxon>
        <taxon>Candidatus Dormiibacterota</taxon>
        <taxon>Candidatus Dormibacteria</taxon>
        <taxon>Candidatus Dormibacterales</taxon>
        <taxon>Candidatus Dormibacteraceae</taxon>
        <taxon>Candidatus Dormiibacter</taxon>
    </lineage>
</organism>
<dbReference type="PANTHER" id="PTHR11831">
    <property type="entry name" value="30S 40S RIBOSOMAL PROTEIN"/>
    <property type="match status" value="1"/>
</dbReference>
<dbReference type="EMBL" id="JAEKNQ010000013">
    <property type="protein sequence ID" value="MBJ7602085.1"/>
    <property type="molecule type" value="Genomic_DNA"/>
</dbReference>
<evidence type="ECO:0000256" key="2">
    <source>
        <dbReference type="ARBA" id="ARBA00007465"/>
    </source>
</evidence>
<dbReference type="Gene3D" id="3.10.290.10">
    <property type="entry name" value="RNA-binding S4 domain"/>
    <property type="match status" value="1"/>
</dbReference>
<evidence type="ECO:0000256" key="1">
    <source>
        <dbReference type="ARBA" id="ARBA00003866"/>
    </source>
</evidence>
<dbReference type="PROSITE" id="PS00632">
    <property type="entry name" value="RIBOSOMAL_S4"/>
    <property type="match status" value="1"/>
</dbReference>
<dbReference type="NCBIfam" id="NF003717">
    <property type="entry name" value="PRK05327.1"/>
    <property type="match status" value="1"/>
</dbReference>
<evidence type="ECO:0000259" key="11">
    <source>
        <dbReference type="SMART" id="SM00363"/>
    </source>
</evidence>
<protein>
    <recommendedName>
        <fullName evidence="8 9">Small ribosomal subunit protein uS4</fullName>
    </recommendedName>
</protein>
<dbReference type="InterPro" id="IPR002942">
    <property type="entry name" value="S4_RNA-bd"/>
</dbReference>
<dbReference type="SMART" id="SM00363">
    <property type="entry name" value="S4"/>
    <property type="match status" value="1"/>
</dbReference>
<dbReference type="SMART" id="SM01390">
    <property type="entry name" value="Ribosomal_S4"/>
    <property type="match status" value="1"/>
</dbReference>